<evidence type="ECO:0000256" key="8">
    <source>
        <dbReference type="ARBA" id="ARBA00022832"/>
    </source>
</evidence>
<keyword evidence="8" id="KW-0276">Fatty acid metabolism</keyword>
<dbReference type="InterPro" id="IPR029069">
    <property type="entry name" value="HotDog_dom_sf"/>
</dbReference>
<keyword evidence="9" id="KW-0809">Transit peptide</keyword>
<evidence type="ECO:0000256" key="9">
    <source>
        <dbReference type="ARBA" id="ARBA00022946"/>
    </source>
</evidence>
<comment type="catalytic activity">
    <reaction evidence="20">
        <text>hexadecanoyl-CoA + H2O = hexadecanoate + CoA + H(+)</text>
        <dbReference type="Rhea" id="RHEA:16645"/>
        <dbReference type="ChEBI" id="CHEBI:7896"/>
        <dbReference type="ChEBI" id="CHEBI:15377"/>
        <dbReference type="ChEBI" id="CHEBI:15378"/>
        <dbReference type="ChEBI" id="CHEBI:57287"/>
        <dbReference type="ChEBI" id="CHEBI:57379"/>
        <dbReference type="EC" id="3.1.2.2"/>
    </reaction>
    <physiologicalReaction direction="left-to-right" evidence="20">
        <dbReference type="Rhea" id="RHEA:16646"/>
    </physiologicalReaction>
</comment>
<accession>A0A4Y6PXJ9</accession>
<dbReference type="EC" id="3.1.2.2" evidence="16"/>
<evidence type="ECO:0000256" key="4">
    <source>
        <dbReference type="ARBA" id="ARBA00022475"/>
    </source>
</evidence>
<keyword evidence="10" id="KW-0443">Lipid metabolism</keyword>
<comment type="similarity">
    <text evidence="15">Belongs to the THEM4/THEM5 thioesterase family.</text>
</comment>
<proteinExistence type="inferred from homology"/>
<evidence type="ECO:0000256" key="10">
    <source>
        <dbReference type="ARBA" id="ARBA00023098"/>
    </source>
</evidence>
<evidence type="ECO:0000256" key="1">
    <source>
        <dbReference type="ARBA" id="ARBA00004170"/>
    </source>
</evidence>
<evidence type="ECO:0000256" key="7">
    <source>
        <dbReference type="ARBA" id="ARBA00022801"/>
    </source>
</evidence>
<evidence type="ECO:0000256" key="23">
    <source>
        <dbReference type="ARBA" id="ARBA00048180"/>
    </source>
</evidence>
<keyword evidence="11" id="KW-0472">Membrane</keyword>
<comment type="catalytic activity">
    <reaction evidence="13">
        <text>(5Z,8Z,11Z,14Z)-eicosatetraenoyl-CoA + H2O = (5Z,8Z,11Z,14Z)-eicosatetraenoate + CoA + H(+)</text>
        <dbReference type="Rhea" id="RHEA:40151"/>
        <dbReference type="ChEBI" id="CHEBI:15377"/>
        <dbReference type="ChEBI" id="CHEBI:15378"/>
        <dbReference type="ChEBI" id="CHEBI:32395"/>
        <dbReference type="ChEBI" id="CHEBI:57287"/>
        <dbReference type="ChEBI" id="CHEBI:57368"/>
    </reaction>
    <physiologicalReaction direction="left-to-right" evidence="13">
        <dbReference type="Rhea" id="RHEA:40152"/>
    </physiologicalReaction>
</comment>
<keyword evidence="5" id="KW-0963">Cytoplasm</keyword>
<accession>A0A5B8Y9B7</accession>
<evidence type="ECO:0000256" key="11">
    <source>
        <dbReference type="ARBA" id="ARBA00023136"/>
    </source>
</evidence>
<sequence>MAVTSSLPQDIDLSIGPGHRPADEHLAHLKLGRSFLAGPHAGEDIIRLRWYVRESDGALVGRVWFGPGAQGPPGHAHGGSMAAVLDEALGSSCWVAGHPVVAAELTTSFRAMLPLGTVATVEAWIEKADGRKLYPKGHILADDGTVYAEASGLFIEMTSEAFDALADRLE</sequence>
<dbReference type="InterPro" id="IPR052365">
    <property type="entry name" value="THEM4/THEM5_acyl-CoA_thioest"/>
</dbReference>
<evidence type="ECO:0000256" key="2">
    <source>
        <dbReference type="ARBA" id="ARBA00004496"/>
    </source>
</evidence>
<protein>
    <recommendedName>
        <fullName evidence="17">Acyl-coenzyme A thioesterase THEM4</fullName>
        <ecNumber evidence="16">3.1.2.2</ecNumber>
    </recommendedName>
    <alternativeName>
        <fullName evidence="18">Thioesterase superfamily member 4</fullName>
    </alternativeName>
</protein>
<dbReference type="EMBL" id="CP041186">
    <property type="protein sequence ID" value="QDG53062.1"/>
    <property type="molecule type" value="Genomic_DNA"/>
</dbReference>
<evidence type="ECO:0000313" key="26">
    <source>
        <dbReference type="Proteomes" id="UP000315995"/>
    </source>
</evidence>
<evidence type="ECO:0000259" key="24">
    <source>
        <dbReference type="Pfam" id="PF03061"/>
    </source>
</evidence>
<dbReference type="GO" id="GO:0006631">
    <property type="term" value="P:fatty acid metabolic process"/>
    <property type="evidence" value="ECO:0007669"/>
    <property type="project" value="UniProtKB-KW"/>
</dbReference>
<evidence type="ECO:0000256" key="13">
    <source>
        <dbReference type="ARBA" id="ARBA00035852"/>
    </source>
</evidence>
<evidence type="ECO:0000256" key="18">
    <source>
        <dbReference type="ARBA" id="ARBA00043210"/>
    </source>
</evidence>
<evidence type="ECO:0000256" key="6">
    <source>
        <dbReference type="ARBA" id="ARBA00022703"/>
    </source>
</evidence>
<keyword evidence="12" id="KW-0966">Cell projection</keyword>
<dbReference type="GO" id="GO:0016020">
    <property type="term" value="C:membrane"/>
    <property type="evidence" value="ECO:0007669"/>
    <property type="project" value="UniProtKB-SubCell"/>
</dbReference>
<evidence type="ECO:0000256" key="22">
    <source>
        <dbReference type="ARBA" id="ARBA00048074"/>
    </source>
</evidence>
<comment type="catalytic activity">
    <reaction evidence="22">
        <text>dodecanoyl-CoA + H2O = dodecanoate + CoA + H(+)</text>
        <dbReference type="Rhea" id="RHEA:30135"/>
        <dbReference type="ChEBI" id="CHEBI:15377"/>
        <dbReference type="ChEBI" id="CHEBI:15378"/>
        <dbReference type="ChEBI" id="CHEBI:18262"/>
        <dbReference type="ChEBI" id="CHEBI:57287"/>
        <dbReference type="ChEBI" id="CHEBI:57375"/>
    </reaction>
    <physiologicalReaction direction="left-to-right" evidence="22">
        <dbReference type="Rhea" id="RHEA:30136"/>
    </physiologicalReaction>
</comment>
<dbReference type="PANTHER" id="PTHR12418">
    <property type="entry name" value="ACYL-COENZYME A THIOESTERASE THEM4"/>
    <property type="match status" value="1"/>
</dbReference>
<dbReference type="AlphaFoldDB" id="A0A4Y6PXJ9"/>
<dbReference type="GO" id="GO:0016787">
    <property type="term" value="F:hydrolase activity"/>
    <property type="evidence" value="ECO:0007669"/>
    <property type="project" value="UniProtKB-KW"/>
</dbReference>
<dbReference type="SUPFAM" id="SSF54637">
    <property type="entry name" value="Thioesterase/thiol ester dehydrase-isomerase"/>
    <property type="match status" value="1"/>
</dbReference>
<organism evidence="25 26">
    <name type="scientific">Persicimonas caeni</name>
    <dbReference type="NCBI Taxonomy" id="2292766"/>
    <lineage>
        <taxon>Bacteria</taxon>
        <taxon>Deltaproteobacteria</taxon>
        <taxon>Bradymonadales</taxon>
        <taxon>Bradymonadaceae</taxon>
        <taxon>Persicimonas</taxon>
    </lineage>
</organism>
<keyword evidence="26" id="KW-1185">Reference proteome</keyword>
<evidence type="ECO:0000256" key="5">
    <source>
        <dbReference type="ARBA" id="ARBA00022490"/>
    </source>
</evidence>
<dbReference type="Proteomes" id="UP000315995">
    <property type="component" value="Chromosome"/>
</dbReference>
<evidence type="ECO:0000256" key="17">
    <source>
        <dbReference type="ARBA" id="ARBA00040123"/>
    </source>
</evidence>
<comment type="catalytic activity">
    <reaction evidence="21">
        <text>decanoyl-CoA + H2O = decanoate + CoA + H(+)</text>
        <dbReference type="Rhea" id="RHEA:40059"/>
        <dbReference type="ChEBI" id="CHEBI:15377"/>
        <dbReference type="ChEBI" id="CHEBI:15378"/>
        <dbReference type="ChEBI" id="CHEBI:27689"/>
        <dbReference type="ChEBI" id="CHEBI:57287"/>
        <dbReference type="ChEBI" id="CHEBI:61430"/>
    </reaction>
    <physiologicalReaction direction="left-to-right" evidence="21">
        <dbReference type="Rhea" id="RHEA:40060"/>
    </physiologicalReaction>
</comment>
<dbReference type="PANTHER" id="PTHR12418:SF19">
    <property type="entry name" value="ACYL-COENZYME A THIOESTERASE THEM4"/>
    <property type="match status" value="1"/>
</dbReference>
<comment type="catalytic activity">
    <reaction evidence="14">
        <text>(9Z)-octadecenoyl-CoA + H2O = (9Z)-octadecenoate + CoA + H(+)</text>
        <dbReference type="Rhea" id="RHEA:40139"/>
        <dbReference type="ChEBI" id="CHEBI:15377"/>
        <dbReference type="ChEBI" id="CHEBI:15378"/>
        <dbReference type="ChEBI" id="CHEBI:30823"/>
        <dbReference type="ChEBI" id="CHEBI:57287"/>
        <dbReference type="ChEBI" id="CHEBI:57387"/>
    </reaction>
    <physiologicalReaction direction="left-to-right" evidence="14">
        <dbReference type="Rhea" id="RHEA:40140"/>
    </physiologicalReaction>
</comment>
<dbReference type="CDD" id="cd03443">
    <property type="entry name" value="PaaI_thioesterase"/>
    <property type="match status" value="1"/>
</dbReference>
<evidence type="ECO:0000256" key="19">
    <source>
        <dbReference type="ARBA" id="ARBA00047588"/>
    </source>
</evidence>
<dbReference type="Gene3D" id="3.10.129.10">
    <property type="entry name" value="Hotdog Thioesterase"/>
    <property type="match status" value="1"/>
</dbReference>
<name>A0A4Y6PXJ9_PERCE</name>
<gene>
    <name evidence="25" type="ORF">FIV42_20635</name>
</gene>
<evidence type="ECO:0000256" key="15">
    <source>
        <dbReference type="ARBA" id="ARBA00038456"/>
    </source>
</evidence>
<comment type="subcellular location">
    <subcellularLocation>
        <location evidence="3">Cell projection</location>
        <location evidence="3">Ruffle membrane</location>
    </subcellularLocation>
    <subcellularLocation>
        <location evidence="2">Cytoplasm</location>
    </subcellularLocation>
    <subcellularLocation>
        <location evidence="1">Membrane</location>
        <topology evidence="1">Peripheral membrane protein</topology>
    </subcellularLocation>
</comment>
<dbReference type="Pfam" id="PF03061">
    <property type="entry name" value="4HBT"/>
    <property type="match status" value="1"/>
</dbReference>
<evidence type="ECO:0000256" key="3">
    <source>
        <dbReference type="ARBA" id="ARBA00004632"/>
    </source>
</evidence>
<dbReference type="OrthoDB" id="9813282at2"/>
<keyword evidence="4" id="KW-1003">Cell membrane</keyword>
<dbReference type="GO" id="GO:0005737">
    <property type="term" value="C:cytoplasm"/>
    <property type="evidence" value="ECO:0007669"/>
    <property type="project" value="UniProtKB-SubCell"/>
</dbReference>
<reference evidence="25 26" key="1">
    <citation type="submission" date="2019-06" db="EMBL/GenBank/DDBJ databases">
        <title>Persicimonas caeni gen. nov., sp. nov., a predatory bacterium isolated from solar saltern.</title>
        <authorList>
            <person name="Wang S."/>
        </authorList>
    </citation>
    <scope>NUCLEOTIDE SEQUENCE [LARGE SCALE GENOMIC DNA]</scope>
    <source>
        <strain evidence="25 26">YN101</strain>
    </source>
</reference>
<evidence type="ECO:0000256" key="12">
    <source>
        <dbReference type="ARBA" id="ARBA00023273"/>
    </source>
</evidence>
<evidence type="ECO:0000256" key="14">
    <source>
        <dbReference type="ARBA" id="ARBA00037002"/>
    </source>
</evidence>
<evidence type="ECO:0000313" key="25">
    <source>
        <dbReference type="EMBL" id="QDG53062.1"/>
    </source>
</evidence>
<keyword evidence="7" id="KW-0378">Hydrolase</keyword>
<evidence type="ECO:0000256" key="16">
    <source>
        <dbReference type="ARBA" id="ARBA00038848"/>
    </source>
</evidence>
<dbReference type="InterPro" id="IPR006683">
    <property type="entry name" value="Thioestr_dom"/>
</dbReference>
<comment type="catalytic activity">
    <reaction evidence="23">
        <text>tetradecanoyl-CoA + H2O = tetradecanoate + CoA + H(+)</text>
        <dbReference type="Rhea" id="RHEA:40119"/>
        <dbReference type="ChEBI" id="CHEBI:15377"/>
        <dbReference type="ChEBI" id="CHEBI:15378"/>
        <dbReference type="ChEBI" id="CHEBI:30807"/>
        <dbReference type="ChEBI" id="CHEBI:57287"/>
        <dbReference type="ChEBI" id="CHEBI:57385"/>
    </reaction>
    <physiologicalReaction direction="left-to-right" evidence="23">
        <dbReference type="Rhea" id="RHEA:40120"/>
    </physiologicalReaction>
</comment>
<feature type="domain" description="Thioesterase" evidence="24">
    <location>
        <begin position="74"/>
        <end position="146"/>
    </location>
</feature>
<keyword evidence="6" id="KW-0053">Apoptosis</keyword>
<comment type="catalytic activity">
    <reaction evidence="19">
        <text>octanoyl-CoA + H2O = octanoate + CoA + H(+)</text>
        <dbReference type="Rhea" id="RHEA:30143"/>
        <dbReference type="ChEBI" id="CHEBI:15377"/>
        <dbReference type="ChEBI" id="CHEBI:15378"/>
        <dbReference type="ChEBI" id="CHEBI:25646"/>
        <dbReference type="ChEBI" id="CHEBI:57287"/>
        <dbReference type="ChEBI" id="CHEBI:57386"/>
    </reaction>
    <physiologicalReaction direction="left-to-right" evidence="19">
        <dbReference type="Rhea" id="RHEA:30144"/>
    </physiologicalReaction>
</comment>
<evidence type="ECO:0000256" key="21">
    <source>
        <dbReference type="ARBA" id="ARBA00047969"/>
    </source>
</evidence>
<evidence type="ECO:0000256" key="20">
    <source>
        <dbReference type="ARBA" id="ARBA00047734"/>
    </source>
</evidence>